<evidence type="ECO:0000256" key="1">
    <source>
        <dbReference type="SAM" id="MobiDB-lite"/>
    </source>
</evidence>
<dbReference type="EMBL" id="AP003686">
    <property type="protein sequence ID" value="BAD53712.1"/>
    <property type="molecule type" value="Genomic_DNA"/>
</dbReference>
<protein>
    <submittedName>
        <fullName evidence="2">Uncharacterized protein</fullName>
    </submittedName>
</protein>
<gene>
    <name evidence="2" type="primary">P0659D09.37</name>
</gene>
<dbReference type="Proteomes" id="UP000000763">
    <property type="component" value="Chromosome 6"/>
</dbReference>
<sequence>MGDGIYPLLQQGLKNIIRPGSKGQGQHATAERAGHAARRPTRGRWREGCEGGGGLPSAGSERGGGRAVAPKRAGRAVAGGRREAGGGCGVDS</sequence>
<accession>Q5Z942</accession>
<evidence type="ECO:0000313" key="2">
    <source>
        <dbReference type="EMBL" id="BAD53712.1"/>
    </source>
</evidence>
<name>Q5Z942_ORYSJ</name>
<feature type="compositionally biased region" description="Gly residues" evidence="1">
    <location>
        <begin position="50"/>
        <end position="66"/>
    </location>
</feature>
<feature type="compositionally biased region" description="Low complexity" evidence="1">
    <location>
        <begin position="67"/>
        <end position="79"/>
    </location>
</feature>
<organism evidence="2 3">
    <name type="scientific">Oryza sativa subsp. japonica</name>
    <name type="common">Rice</name>
    <dbReference type="NCBI Taxonomy" id="39947"/>
    <lineage>
        <taxon>Eukaryota</taxon>
        <taxon>Viridiplantae</taxon>
        <taxon>Streptophyta</taxon>
        <taxon>Embryophyta</taxon>
        <taxon>Tracheophyta</taxon>
        <taxon>Spermatophyta</taxon>
        <taxon>Magnoliopsida</taxon>
        <taxon>Liliopsida</taxon>
        <taxon>Poales</taxon>
        <taxon>Poaceae</taxon>
        <taxon>BOP clade</taxon>
        <taxon>Oryzoideae</taxon>
        <taxon>Oryzeae</taxon>
        <taxon>Oryzinae</taxon>
        <taxon>Oryza</taxon>
        <taxon>Oryza sativa</taxon>
    </lineage>
</organism>
<reference evidence="3" key="1">
    <citation type="journal article" date="2005" name="Nature">
        <title>The map-based sequence of the rice genome.</title>
        <authorList>
            <consortium name="International rice genome sequencing project (IRGSP)"/>
            <person name="Matsumoto T."/>
            <person name="Wu J."/>
            <person name="Kanamori H."/>
            <person name="Katayose Y."/>
            <person name="Fujisawa M."/>
            <person name="Namiki N."/>
            <person name="Mizuno H."/>
            <person name="Yamamoto K."/>
            <person name="Antonio B.A."/>
            <person name="Baba T."/>
            <person name="Sakata K."/>
            <person name="Nagamura Y."/>
            <person name="Aoki H."/>
            <person name="Arikawa K."/>
            <person name="Arita K."/>
            <person name="Bito T."/>
            <person name="Chiden Y."/>
            <person name="Fujitsuka N."/>
            <person name="Fukunaka R."/>
            <person name="Hamada M."/>
            <person name="Harada C."/>
            <person name="Hayashi A."/>
            <person name="Hijishita S."/>
            <person name="Honda M."/>
            <person name="Hosokawa S."/>
            <person name="Ichikawa Y."/>
            <person name="Idonuma A."/>
            <person name="Iijima M."/>
            <person name="Ikeda M."/>
            <person name="Ikeno M."/>
            <person name="Ito K."/>
            <person name="Ito S."/>
            <person name="Ito T."/>
            <person name="Ito Y."/>
            <person name="Ito Y."/>
            <person name="Iwabuchi A."/>
            <person name="Kamiya K."/>
            <person name="Karasawa W."/>
            <person name="Kurita K."/>
            <person name="Katagiri S."/>
            <person name="Kikuta A."/>
            <person name="Kobayashi H."/>
            <person name="Kobayashi N."/>
            <person name="Machita K."/>
            <person name="Maehara T."/>
            <person name="Masukawa M."/>
            <person name="Mizubayashi T."/>
            <person name="Mukai Y."/>
            <person name="Nagasaki H."/>
            <person name="Nagata Y."/>
            <person name="Naito S."/>
            <person name="Nakashima M."/>
            <person name="Nakama Y."/>
            <person name="Nakamichi Y."/>
            <person name="Nakamura M."/>
            <person name="Meguro A."/>
            <person name="Negishi M."/>
            <person name="Ohta I."/>
            <person name="Ohta T."/>
            <person name="Okamoto M."/>
            <person name="Ono N."/>
            <person name="Saji S."/>
            <person name="Sakaguchi M."/>
            <person name="Sakai K."/>
            <person name="Shibata M."/>
            <person name="Shimokawa T."/>
            <person name="Song J."/>
            <person name="Takazaki Y."/>
            <person name="Terasawa K."/>
            <person name="Tsugane M."/>
            <person name="Tsuji K."/>
            <person name="Ueda S."/>
            <person name="Waki K."/>
            <person name="Yamagata H."/>
            <person name="Yamamoto M."/>
            <person name="Yamamoto S."/>
            <person name="Yamane H."/>
            <person name="Yoshiki S."/>
            <person name="Yoshihara R."/>
            <person name="Yukawa K."/>
            <person name="Zhong H."/>
            <person name="Yano M."/>
            <person name="Yuan Q."/>
            <person name="Ouyang S."/>
            <person name="Liu J."/>
            <person name="Jones K.M."/>
            <person name="Gansberger K."/>
            <person name="Moffat K."/>
            <person name="Hill J."/>
            <person name="Bera J."/>
            <person name="Fadrosh D."/>
            <person name="Jin S."/>
            <person name="Johri S."/>
            <person name="Kim M."/>
            <person name="Overton L."/>
            <person name="Reardon M."/>
            <person name="Tsitrin T."/>
            <person name="Vuong H."/>
            <person name="Weaver B."/>
            <person name="Ciecko A."/>
            <person name="Tallon L."/>
            <person name="Jackson J."/>
            <person name="Pai G."/>
            <person name="Aken S.V."/>
            <person name="Utterback T."/>
            <person name="Reidmuller S."/>
            <person name="Feldblyum T."/>
            <person name="Hsiao J."/>
            <person name="Zismann V."/>
            <person name="Iobst S."/>
            <person name="de Vazeille A.R."/>
            <person name="Buell C.R."/>
            <person name="Ying K."/>
            <person name="Li Y."/>
            <person name="Lu T."/>
            <person name="Huang Y."/>
            <person name="Zhao Q."/>
            <person name="Feng Q."/>
            <person name="Zhang L."/>
            <person name="Zhu J."/>
            <person name="Weng Q."/>
            <person name="Mu J."/>
            <person name="Lu Y."/>
            <person name="Fan D."/>
            <person name="Liu Y."/>
            <person name="Guan J."/>
            <person name="Zhang Y."/>
            <person name="Yu S."/>
            <person name="Liu X."/>
            <person name="Zhang Y."/>
            <person name="Hong G."/>
            <person name="Han B."/>
            <person name="Choisne N."/>
            <person name="Demange N."/>
            <person name="Orjeda G."/>
            <person name="Samain S."/>
            <person name="Cattolico L."/>
            <person name="Pelletier E."/>
            <person name="Couloux A."/>
            <person name="Segurens B."/>
            <person name="Wincker P."/>
            <person name="D'Hont A."/>
            <person name="Scarpelli C."/>
            <person name="Weissenbach J."/>
            <person name="Salanoubat M."/>
            <person name="Quetier F."/>
            <person name="Yu Y."/>
            <person name="Kim H.R."/>
            <person name="Rambo T."/>
            <person name="Currie J."/>
            <person name="Collura K."/>
            <person name="Luo M."/>
            <person name="Yang T."/>
            <person name="Ammiraju J.S.S."/>
            <person name="Engler F."/>
            <person name="Soderlund C."/>
            <person name="Wing R.A."/>
            <person name="Palmer L.E."/>
            <person name="de la Bastide M."/>
            <person name="Spiegel L."/>
            <person name="Nascimento L."/>
            <person name="Zutavern T."/>
            <person name="O'Shaughnessy A."/>
            <person name="Dike S."/>
            <person name="Dedhia N."/>
            <person name="Preston R."/>
            <person name="Balija V."/>
            <person name="McCombie W.R."/>
            <person name="Chow T."/>
            <person name="Chen H."/>
            <person name="Chung M."/>
            <person name="Chen C."/>
            <person name="Shaw J."/>
            <person name="Wu H."/>
            <person name="Hsiao K."/>
            <person name="Chao Y."/>
            <person name="Chu M."/>
            <person name="Cheng C."/>
            <person name="Hour A."/>
            <person name="Lee P."/>
            <person name="Lin S."/>
            <person name="Lin Y."/>
            <person name="Liou J."/>
            <person name="Liu S."/>
            <person name="Hsing Y."/>
            <person name="Raghuvanshi S."/>
            <person name="Mohanty A."/>
            <person name="Bharti A.K."/>
            <person name="Gaur A."/>
            <person name="Gupta V."/>
            <person name="Kumar D."/>
            <person name="Ravi V."/>
            <person name="Vij S."/>
            <person name="Kapur A."/>
            <person name="Khurana P."/>
            <person name="Khurana P."/>
            <person name="Khurana J.P."/>
            <person name="Tyagi A.K."/>
            <person name="Gaikwad K."/>
            <person name="Singh A."/>
            <person name="Dalal V."/>
            <person name="Srivastava S."/>
            <person name="Dixit A."/>
            <person name="Pal A.K."/>
            <person name="Ghazi I.A."/>
            <person name="Yadav M."/>
            <person name="Pandit A."/>
            <person name="Bhargava A."/>
            <person name="Sureshbabu K."/>
            <person name="Batra K."/>
            <person name="Sharma T.R."/>
            <person name="Mohapatra T."/>
            <person name="Singh N.K."/>
            <person name="Messing J."/>
            <person name="Nelson A.B."/>
            <person name="Fuks G."/>
            <person name="Kavchok S."/>
            <person name="Keizer G."/>
            <person name="Linton E."/>
            <person name="Llaca V."/>
            <person name="Song R."/>
            <person name="Tanyolac B."/>
            <person name="Young S."/>
            <person name="Ho-Il K."/>
            <person name="Hahn J.H."/>
            <person name="Sangsakoo G."/>
            <person name="Vanavichit A."/>
            <person name="de Mattos Luiz.A.T."/>
            <person name="Zimmer P.D."/>
            <person name="Malone G."/>
            <person name="Dellagostin O."/>
            <person name="de Oliveira A.C."/>
            <person name="Bevan M."/>
            <person name="Bancroft I."/>
            <person name="Minx P."/>
            <person name="Cordum H."/>
            <person name="Wilson R."/>
            <person name="Cheng Z."/>
            <person name="Jin W."/>
            <person name="Jiang J."/>
            <person name="Leong S.A."/>
            <person name="Iwama H."/>
            <person name="Gojobori T."/>
            <person name="Itoh T."/>
            <person name="Niimura Y."/>
            <person name="Fujii Y."/>
            <person name="Habara T."/>
            <person name="Sakai H."/>
            <person name="Sato Y."/>
            <person name="Wilson G."/>
            <person name="Kumar K."/>
            <person name="McCouch S."/>
            <person name="Juretic N."/>
            <person name="Hoen D."/>
            <person name="Wright S."/>
            <person name="Bruskiewich R."/>
            <person name="Bureau T."/>
            <person name="Miyao A."/>
            <person name="Hirochika H."/>
            <person name="Nishikawa T."/>
            <person name="Kadowaki K."/>
            <person name="Sugiura M."/>
            <person name="Burr B."/>
            <person name="Sasaki T."/>
        </authorList>
    </citation>
    <scope>NUCLEOTIDE SEQUENCE [LARGE SCALE GENOMIC DNA]</scope>
    <source>
        <strain evidence="3">cv. Nipponbare</strain>
    </source>
</reference>
<dbReference type="AlphaFoldDB" id="Q5Z942"/>
<proteinExistence type="predicted"/>
<feature type="region of interest" description="Disordered" evidence="1">
    <location>
        <begin position="17"/>
        <end position="92"/>
    </location>
</feature>
<reference evidence="3" key="2">
    <citation type="journal article" date="2008" name="Nucleic Acids Res.">
        <title>The rice annotation project database (RAP-DB): 2008 update.</title>
        <authorList>
            <consortium name="The rice annotation project (RAP)"/>
        </authorList>
    </citation>
    <scope>GENOME REANNOTATION</scope>
    <source>
        <strain evidence="3">cv. Nipponbare</strain>
    </source>
</reference>
<evidence type="ECO:0000313" key="3">
    <source>
        <dbReference type="Proteomes" id="UP000000763"/>
    </source>
</evidence>